<feature type="compositionally biased region" description="Low complexity" evidence="9">
    <location>
        <begin position="10"/>
        <end position="19"/>
    </location>
</feature>
<feature type="coiled-coil region" evidence="8">
    <location>
        <begin position="520"/>
        <end position="554"/>
    </location>
</feature>
<reference evidence="11" key="1">
    <citation type="submission" date="2020-12" db="EMBL/GenBank/DDBJ databases">
        <title>Metabolic potential, ecology and presence of endohyphal bacteria is reflected in genomic diversity of Mucoromycotina.</title>
        <authorList>
            <person name="Muszewska A."/>
            <person name="Okrasinska A."/>
            <person name="Steczkiewicz K."/>
            <person name="Drgas O."/>
            <person name="Orlowska M."/>
            <person name="Perlinska-Lenart U."/>
            <person name="Aleksandrzak-Piekarczyk T."/>
            <person name="Szatraj K."/>
            <person name="Zielenkiewicz U."/>
            <person name="Pilsyk S."/>
            <person name="Malc E."/>
            <person name="Mieczkowski P."/>
            <person name="Kruszewska J.S."/>
            <person name="Biernat P."/>
            <person name="Pawlowska J."/>
        </authorList>
    </citation>
    <scope>NUCLEOTIDE SEQUENCE</scope>
    <source>
        <strain evidence="11">WA0000067209</strain>
    </source>
</reference>
<evidence type="ECO:0000256" key="4">
    <source>
        <dbReference type="ARBA" id="ARBA00023125"/>
    </source>
</evidence>
<evidence type="ECO:0000256" key="7">
    <source>
        <dbReference type="RuleBase" id="RU004020"/>
    </source>
</evidence>
<feature type="compositionally biased region" description="Low complexity" evidence="9">
    <location>
        <begin position="363"/>
        <end position="404"/>
    </location>
</feature>
<dbReference type="PANTHER" id="PTHR10015">
    <property type="entry name" value="HEAT SHOCK TRANSCRIPTION FACTOR"/>
    <property type="match status" value="1"/>
</dbReference>
<accession>A0A8H7U9U3</accession>
<dbReference type="SMART" id="SM00415">
    <property type="entry name" value="HSF"/>
    <property type="match status" value="1"/>
</dbReference>
<dbReference type="AlphaFoldDB" id="A0A8H7U9U3"/>
<keyword evidence="4" id="KW-0238">DNA-binding</keyword>
<comment type="subcellular location">
    <subcellularLocation>
        <location evidence="1">Nucleus</location>
    </subcellularLocation>
</comment>
<comment type="similarity">
    <text evidence="2 7">Belongs to the HSF family.</text>
</comment>
<evidence type="ECO:0000256" key="9">
    <source>
        <dbReference type="SAM" id="MobiDB-lite"/>
    </source>
</evidence>
<evidence type="ECO:0000256" key="6">
    <source>
        <dbReference type="ARBA" id="ARBA00023242"/>
    </source>
</evidence>
<dbReference type="SUPFAM" id="SSF46785">
    <property type="entry name" value="Winged helix' DNA-binding domain"/>
    <property type="match status" value="1"/>
</dbReference>
<protein>
    <recommendedName>
        <fullName evidence="10">HSF-type DNA-binding domain-containing protein</fullName>
    </recommendedName>
</protein>
<name>A0A8H7U9U3_MORIS</name>
<feature type="compositionally biased region" description="Basic and acidic residues" evidence="9">
    <location>
        <begin position="349"/>
        <end position="358"/>
    </location>
</feature>
<comment type="caution">
    <text evidence="11">The sequence shown here is derived from an EMBL/GenBank/DDBJ whole genome shotgun (WGS) entry which is preliminary data.</text>
</comment>
<evidence type="ECO:0000256" key="3">
    <source>
        <dbReference type="ARBA" id="ARBA00023015"/>
    </source>
</evidence>
<sequence length="587" mass="65198">MPERHKDLEGASGSPSASSHGFKRKASEMSSATPPVDDFANALTSTNIAPQSILENLSSPSFASDIASLGTSMPSSTASSQPANEPPRAIMSSLQNQRFQRNVPAFLNKLYNMVQDPASNDLIRWSEDGKSFIVVRHEDLAKEVLPRFFKHNNFSSFVRQLNMYGFHKVPHLQQGVLQSDSDTEWWEFSNPHFQKNHPDLLLLVTRKKGRDQEEKEAPSLDLHHILDEITAIKKHQMNISSELKNIQQDNQVLWQETLSARERHQRHQETIDKILRFLASVFSGDKKRAIIPKKRRYLIGDANTEYGADTGSRIQEEDDDDEDAEEIEEIPLSSKDSNSILELNNYAHDSPDVQEPPHKVPKVSKSASVASNKSTRQNSTSTTPTFNPSTPLSTSISPPTSSASQQLADIQNSLANPNKNRDIINWDNIRNIQQLQNLQQVLNAAMNNPTLLDNLKYASYQAPTSIPTSTPSQSLVGFDPNIGHNAGYPAVSNSASANDLLAPLYNGDTGNNYQSGSPSLEAVTQKVNDNSRSAEEINQEIGKLENDIDTLTNHLGFDPNHLNVDDLDYVDMDEFLNTYGNGSADDQ</sequence>
<dbReference type="Gene3D" id="1.10.10.10">
    <property type="entry name" value="Winged helix-like DNA-binding domain superfamily/Winged helix DNA-binding domain"/>
    <property type="match status" value="1"/>
</dbReference>
<keyword evidence="12" id="KW-1185">Reference proteome</keyword>
<feature type="region of interest" description="Disordered" evidence="9">
    <location>
        <begin position="68"/>
        <end position="88"/>
    </location>
</feature>
<dbReference type="PANTHER" id="PTHR10015:SF427">
    <property type="entry name" value="HEAT SHOCK FACTOR PROTEIN"/>
    <property type="match status" value="1"/>
</dbReference>
<feature type="domain" description="HSF-type DNA-binding" evidence="10">
    <location>
        <begin position="145"/>
        <end position="169"/>
    </location>
</feature>
<dbReference type="GO" id="GO:0005634">
    <property type="term" value="C:nucleus"/>
    <property type="evidence" value="ECO:0007669"/>
    <property type="project" value="UniProtKB-SubCell"/>
</dbReference>
<dbReference type="Proteomes" id="UP000654370">
    <property type="component" value="Unassembled WGS sequence"/>
</dbReference>
<organism evidence="11 12">
    <name type="scientific">Mortierella isabellina</name>
    <name type="common">Filamentous fungus</name>
    <name type="synonym">Umbelopsis isabellina</name>
    <dbReference type="NCBI Taxonomy" id="91625"/>
    <lineage>
        <taxon>Eukaryota</taxon>
        <taxon>Fungi</taxon>
        <taxon>Fungi incertae sedis</taxon>
        <taxon>Mucoromycota</taxon>
        <taxon>Mucoromycotina</taxon>
        <taxon>Umbelopsidomycetes</taxon>
        <taxon>Umbelopsidales</taxon>
        <taxon>Umbelopsidaceae</taxon>
        <taxon>Umbelopsis</taxon>
    </lineage>
</organism>
<dbReference type="InterPro" id="IPR036390">
    <property type="entry name" value="WH_DNA-bd_sf"/>
</dbReference>
<evidence type="ECO:0000256" key="8">
    <source>
        <dbReference type="SAM" id="Coils"/>
    </source>
</evidence>
<proteinExistence type="inferred from homology"/>
<dbReference type="OrthoDB" id="60033at2759"/>
<dbReference type="InterPro" id="IPR036388">
    <property type="entry name" value="WH-like_DNA-bd_sf"/>
</dbReference>
<keyword evidence="8" id="KW-0175">Coiled coil</keyword>
<keyword evidence="3" id="KW-0805">Transcription regulation</keyword>
<feature type="region of interest" description="Disordered" evidence="9">
    <location>
        <begin position="305"/>
        <end position="407"/>
    </location>
</feature>
<evidence type="ECO:0000313" key="11">
    <source>
        <dbReference type="EMBL" id="KAG2171819.1"/>
    </source>
</evidence>
<dbReference type="GO" id="GO:0003700">
    <property type="term" value="F:DNA-binding transcription factor activity"/>
    <property type="evidence" value="ECO:0007669"/>
    <property type="project" value="InterPro"/>
</dbReference>
<gene>
    <name evidence="11" type="ORF">INT43_008199</name>
</gene>
<keyword evidence="6" id="KW-0539">Nucleus</keyword>
<feature type="compositionally biased region" description="Acidic residues" evidence="9">
    <location>
        <begin position="316"/>
        <end position="329"/>
    </location>
</feature>
<evidence type="ECO:0000256" key="1">
    <source>
        <dbReference type="ARBA" id="ARBA00004123"/>
    </source>
</evidence>
<evidence type="ECO:0000259" key="10">
    <source>
        <dbReference type="PROSITE" id="PS00434"/>
    </source>
</evidence>
<keyword evidence="5" id="KW-0804">Transcription</keyword>
<evidence type="ECO:0000256" key="5">
    <source>
        <dbReference type="ARBA" id="ARBA00023163"/>
    </source>
</evidence>
<dbReference type="PRINTS" id="PR00056">
    <property type="entry name" value="HSFDOMAIN"/>
</dbReference>
<dbReference type="FunFam" id="1.10.10.10:FF:000027">
    <property type="entry name" value="Heat shock transcription factor 1"/>
    <property type="match status" value="1"/>
</dbReference>
<dbReference type="PROSITE" id="PS00434">
    <property type="entry name" value="HSF_DOMAIN"/>
    <property type="match status" value="1"/>
</dbReference>
<dbReference type="EMBL" id="JAEPQZ010000019">
    <property type="protein sequence ID" value="KAG2171819.1"/>
    <property type="molecule type" value="Genomic_DNA"/>
</dbReference>
<evidence type="ECO:0000256" key="2">
    <source>
        <dbReference type="ARBA" id="ARBA00006403"/>
    </source>
</evidence>
<dbReference type="Pfam" id="PF00447">
    <property type="entry name" value="HSF_DNA-bind"/>
    <property type="match status" value="1"/>
</dbReference>
<feature type="compositionally biased region" description="Polar residues" evidence="9">
    <location>
        <begin position="69"/>
        <end position="83"/>
    </location>
</feature>
<dbReference type="InterPro" id="IPR000232">
    <property type="entry name" value="HSF_DNA-bd"/>
</dbReference>
<feature type="region of interest" description="Disordered" evidence="9">
    <location>
        <begin position="1"/>
        <end position="40"/>
    </location>
</feature>
<evidence type="ECO:0000313" key="12">
    <source>
        <dbReference type="Proteomes" id="UP000654370"/>
    </source>
</evidence>
<dbReference type="GO" id="GO:0043565">
    <property type="term" value="F:sequence-specific DNA binding"/>
    <property type="evidence" value="ECO:0007669"/>
    <property type="project" value="InterPro"/>
</dbReference>